<reference evidence="2 3" key="1">
    <citation type="submission" date="2024-01" db="EMBL/GenBank/DDBJ databases">
        <title>The genome of the rayed Mediterranean limpet Patella caerulea (Linnaeus, 1758).</title>
        <authorList>
            <person name="Anh-Thu Weber A."/>
            <person name="Halstead-Nussloch G."/>
        </authorList>
    </citation>
    <scope>NUCLEOTIDE SEQUENCE [LARGE SCALE GENOMIC DNA]</scope>
    <source>
        <strain evidence="2">AATW-2023a</strain>
        <tissue evidence="2">Whole specimen</tissue>
    </source>
</reference>
<evidence type="ECO:0000313" key="2">
    <source>
        <dbReference type="EMBL" id="KAK6184759.1"/>
    </source>
</evidence>
<protein>
    <recommendedName>
        <fullName evidence="1">Death domain-containing protein</fullName>
    </recommendedName>
</protein>
<dbReference type="Proteomes" id="UP001347796">
    <property type="component" value="Unassembled WGS sequence"/>
</dbReference>
<evidence type="ECO:0000313" key="3">
    <source>
        <dbReference type="Proteomes" id="UP001347796"/>
    </source>
</evidence>
<dbReference type="InterPro" id="IPR011029">
    <property type="entry name" value="DEATH-like_dom_sf"/>
</dbReference>
<evidence type="ECO:0000259" key="1">
    <source>
        <dbReference type="PROSITE" id="PS50017"/>
    </source>
</evidence>
<organism evidence="2 3">
    <name type="scientific">Patella caerulea</name>
    <name type="common">Rayed Mediterranean limpet</name>
    <dbReference type="NCBI Taxonomy" id="87958"/>
    <lineage>
        <taxon>Eukaryota</taxon>
        <taxon>Metazoa</taxon>
        <taxon>Spiralia</taxon>
        <taxon>Lophotrochozoa</taxon>
        <taxon>Mollusca</taxon>
        <taxon>Gastropoda</taxon>
        <taxon>Patellogastropoda</taxon>
        <taxon>Patelloidea</taxon>
        <taxon>Patellidae</taxon>
        <taxon>Patella</taxon>
    </lineage>
</organism>
<dbReference type="AlphaFoldDB" id="A0AAN8K5C6"/>
<proteinExistence type="predicted"/>
<dbReference type="InterPro" id="IPR000488">
    <property type="entry name" value="Death_dom"/>
</dbReference>
<dbReference type="PROSITE" id="PS50017">
    <property type="entry name" value="DEATH_DOMAIN"/>
    <property type="match status" value="1"/>
</dbReference>
<dbReference type="GO" id="GO:0007165">
    <property type="term" value="P:signal transduction"/>
    <property type="evidence" value="ECO:0007669"/>
    <property type="project" value="InterPro"/>
</dbReference>
<dbReference type="Pfam" id="PF00531">
    <property type="entry name" value="Death"/>
    <property type="match status" value="1"/>
</dbReference>
<sequence>MVNDPQGQVKTWETEQRWQEDVIQTLRKSWADEPKSKDIDSVLGSMVNDPQGQVRVSGTWRTNKEDDEPAENMIEKLRQRWLNFRVLKCFLPIIEERQHEECIGCKYEHPSQRYHSCLGLGVSSITGQPSHPVDDYNHYLWVDEPKLQDIDNVLGSMMDDPRDQVKTWEDEQRWREDVEKALKKFWTVVPGFKTALIKRKDEFVEQKEDPIRQWMDGLPKKKKRWSLDQMDINVMSGNMGEGWECIGRHLGIREARISQAKMSHPNNARMQIFTVFNQWRQKHGNRADLMTLLEACHVSEALIDWDKVKKYVDSLEIID</sequence>
<gene>
    <name evidence="2" type="ORF">SNE40_007159</name>
</gene>
<dbReference type="EMBL" id="JAZGQO010000006">
    <property type="protein sequence ID" value="KAK6184759.1"/>
    <property type="molecule type" value="Genomic_DNA"/>
</dbReference>
<comment type="caution">
    <text evidence="2">The sequence shown here is derived from an EMBL/GenBank/DDBJ whole genome shotgun (WGS) entry which is preliminary data.</text>
</comment>
<keyword evidence="3" id="KW-1185">Reference proteome</keyword>
<dbReference type="Gene3D" id="1.10.533.10">
    <property type="entry name" value="Death Domain, Fas"/>
    <property type="match status" value="1"/>
</dbReference>
<dbReference type="SUPFAM" id="SSF47986">
    <property type="entry name" value="DEATH domain"/>
    <property type="match status" value="1"/>
</dbReference>
<feature type="domain" description="Death" evidence="1">
    <location>
        <begin position="228"/>
        <end position="295"/>
    </location>
</feature>
<accession>A0AAN8K5C6</accession>
<name>A0AAN8K5C6_PATCE</name>